<evidence type="ECO:0000313" key="3">
    <source>
        <dbReference type="Proteomes" id="UP000198869"/>
    </source>
</evidence>
<dbReference type="Pfam" id="PF20448">
    <property type="entry name" value="DUF6705"/>
    <property type="match status" value="1"/>
</dbReference>
<name>A0A1G8PJW5_9FLAO</name>
<dbReference type="RefSeq" id="WP_139164661.1">
    <property type="nucleotide sequence ID" value="NZ_FNDW01000024.1"/>
</dbReference>
<sequence>MKNIYVILIILISIITKSQTVIDINDTTYSTSNNTYYDYYKKDINNLLDPFQGTYIYNNGTTSFKIILKKMIKQSTGLHYEDMIIGEYQYIKNGVEKINTLSNLDIVYSNQYLRHCIAGNSIISNINHRLWKCPQCNPNEKRVRLTITDKLTNRYADILMRRTVINGQQVLQVKIANPNSVVYDVETQNPPADFSLPIGEFTMIKQ</sequence>
<accession>A0A1G8PJW5</accession>
<evidence type="ECO:0000259" key="1">
    <source>
        <dbReference type="Pfam" id="PF20448"/>
    </source>
</evidence>
<organism evidence="2 3">
    <name type="scientific">Chryseobacterium taeanense</name>
    <dbReference type="NCBI Taxonomy" id="311334"/>
    <lineage>
        <taxon>Bacteria</taxon>
        <taxon>Pseudomonadati</taxon>
        <taxon>Bacteroidota</taxon>
        <taxon>Flavobacteriia</taxon>
        <taxon>Flavobacteriales</taxon>
        <taxon>Weeksellaceae</taxon>
        <taxon>Chryseobacterium group</taxon>
        <taxon>Chryseobacterium</taxon>
    </lineage>
</organism>
<keyword evidence="3" id="KW-1185">Reference proteome</keyword>
<evidence type="ECO:0000313" key="2">
    <source>
        <dbReference type="EMBL" id="SDI92682.1"/>
    </source>
</evidence>
<feature type="domain" description="DUF6705" evidence="1">
    <location>
        <begin position="1"/>
        <end position="206"/>
    </location>
</feature>
<gene>
    <name evidence="2" type="ORF">SAMN05421846_1242</name>
</gene>
<proteinExistence type="predicted"/>
<dbReference type="Proteomes" id="UP000198869">
    <property type="component" value="Unassembled WGS sequence"/>
</dbReference>
<dbReference type="STRING" id="311334.SAMN05421846_1242"/>
<dbReference type="AlphaFoldDB" id="A0A1G8PJW5"/>
<dbReference type="InterPro" id="IPR046551">
    <property type="entry name" value="DUF6705"/>
</dbReference>
<dbReference type="OrthoDB" id="1261237at2"/>
<protein>
    <recommendedName>
        <fullName evidence="1">DUF6705 domain-containing protein</fullName>
    </recommendedName>
</protein>
<reference evidence="3" key="1">
    <citation type="submission" date="2016-10" db="EMBL/GenBank/DDBJ databases">
        <authorList>
            <person name="Varghese N."/>
            <person name="Submissions S."/>
        </authorList>
    </citation>
    <scope>NUCLEOTIDE SEQUENCE [LARGE SCALE GENOMIC DNA]</scope>
    <source>
        <strain evidence="3">DSM 17071</strain>
    </source>
</reference>
<dbReference type="EMBL" id="FNDW01000024">
    <property type="protein sequence ID" value="SDI92682.1"/>
    <property type="molecule type" value="Genomic_DNA"/>
</dbReference>